<dbReference type="PANTHER" id="PTHR46599:SF3">
    <property type="entry name" value="PIGGYBAC TRANSPOSABLE ELEMENT-DERIVED PROTEIN 4"/>
    <property type="match status" value="1"/>
</dbReference>
<dbReference type="Pfam" id="PF13843">
    <property type="entry name" value="DDE_Tnp_1_7"/>
    <property type="match status" value="1"/>
</dbReference>
<reference evidence="3 4" key="2">
    <citation type="submission" date="2013-11" db="EMBL/GenBank/DDBJ databases">
        <title>The Genome Sequence of Phytophthora parasitica INRA-310.</title>
        <authorList>
            <consortium name="The Broad Institute Genomics Platform"/>
            <person name="Russ C."/>
            <person name="Tyler B."/>
            <person name="Panabieres F."/>
            <person name="Shan W."/>
            <person name="Tripathy S."/>
            <person name="Grunwald N."/>
            <person name="Machado M."/>
            <person name="Johnson C.S."/>
            <person name="Arredondo F."/>
            <person name="Hong C."/>
            <person name="Coffey M."/>
            <person name="Young S.K."/>
            <person name="Zeng Q."/>
            <person name="Gargeya S."/>
            <person name="Fitzgerald M."/>
            <person name="Abouelleil A."/>
            <person name="Alvarado L."/>
            <person name="Chapman S.B."/>
            <person name="Gainer-Dewar J."/>
            <person name="Goldberg J."/>
            <person name="Griggs A."/>
            <person name="Gujja S."/>
            <person name="Hansen M."/>
            <person name="Howarth C."/>
            <person name="Imamovic A."/>
            <person name="Ireland A."/>
            <person name="Larimer J."/>
            <person name="McCowan C."/>
            <person name="Murphy C."/>
            <person name="Pearson M."/>
            <person name="Poon T.W."/>
            <person name="Priest M."/>
            <person name="Roberts A."/>
            <person name="Saif S."/>
            <person name="Shea T."/>
            <person name="Sykes S."/>
            <person name="Wortman J."/>
            <person name="Nusbaum C."/>
            <person name="Birren B."/>
        </authorList>
    </citation>
    <scope>NUCLEOTIDE SEQUENCE [LARGE SCALE GENOMIC DNA]</scope>
    <source>
        <strain evidence="3 4">INRA-310</strain>
    </source>
</reference>
<evidence type="ECO:0000259" key="2">
    <source>
        <dbReference type="Pfam" id="PF13843"/>
    </source>
</evidence>
<sequence>MNAPNEKPFKQLWRELSKAGWKSRKPKGLSVDYTYVMPGVTGRLNIEKRGVEYFVGEQELMKFGRRRGLLELQPLPSLSTRAPMGKDAAYALACRRVPVERVLPAEEQATPTLEATPTPPTPPLSSPTHGLENHWSTREDGAVPRGTFSRYMKRDRFKMITRYLHFASNNAEAASKDKAWKVRPVLQVLEKTFCRGYRLGPQISFDEGTIPNRSKFNPVRVYNKDKPHKYGTKVYMTCCAETGYCSRIEVYLGAANNPSAAKGTAQKAVIRNVTKALDGQPAKRLVVADNFYSSCALVLDLLRRGLYYVGTHRNDRLGWPVNFAFTQKTRPKRMPRGMYRVAQAIDFPELIAVSWMDSKPVSMIATGCATTMTSVKRRAKGESVRADVPCPQVVADYHTGMGGVDQHDQLRLQRYSIQQCVAFKKYYRQLFLGFVDMAIVNGFILHKLILKEKGERVPTHAEYMRRLHTELLTTTETTLRANTNAEDLITEPIRTQPHARRYAAKYWLGPGRPPAEIPVTSQRLVM</sequence>
<organism evidence="3 4">
    <name type="scientific">Phytophthora nicotianae (strain INRA-310)</name>
    <name type="common">Phytophthora parasitica</name>
    <dbReference type="NCBI Taxonomy" id="761204"/>
    <lineage>
        <taxon>Eukaryota</taxon>
        <taxon>Sar</taxon>
        <taxon>Stramenopiles</taxon>
        <taxon>Oomycota</taxon>
        <taxon>Peronosporomycetes</taxon>
        <taxon>Peronosporales</taxon>
        <taxon>Peronosporaceae</taxon>
        <taxon>Phytophthora</taxon>
    </lineage>
</organism>
<proteinExistence type="predicted"/>
<dbReference type="PANTHER" id="PTHR46599">
    <property type="entry name" value="PIGGYBAC TRANSPOSABLE ELEMENT-DERIVED PROTEIN 4"/>
    <property type="match status" value="1"/>
</dbReference>
<dbReference type="RefSeq" id="XP_008900652.1">
    <property type="nucleotide sequence ID" value="XM_008902404.1"/>
</dbReference>
<evidence type="ECO:0000256" key="1">
    <source>
        <dbReference type="SAM" id="MobiDB-lite"/>
    </source>
</evidence>
<dbReference type="AlphaFoldDB" id="W2QN31"/>
<dbReference type="OrthoDB" id="128905at2759"/>
<feature type="region of interest" description="Disordered" evidence="1">
    <location>
        <begin position="105"/>
        <end position="141"/>
    </location>
</feature>
<dbReference type="STRING" id="761204.W2QN31"/>
<protein>
    <recommendedName>
        <fullName evidence="2">PiggyBac transposable element-derived protein domain-containing protein</fullName>
    </recommendedName>
</protein>
<accession>W2QN31</accession>
<dbReference type="InterPro" id="IPR029526">
    <property type="entry name" value="PGBD"/>
</dbReference>
<dbReference type="GeneID" id="20190832"/>
<dbReference type="VEuPathDB" id="FungiDB:PPTG_22233"/>
<gene>
    <name evidence="3" type="ORF">PPTG_22233</name>
</gene>
<reference evidence="4" key="1">
    <citation type="submission" date="2011-12" db="EMBL/GenBank/DDBJ databases">
        <authorList>
            <consortium name="The Broad Institute Genome Sequencing Platform"/>
            <person name="Russ C."/>
            <person name="Tyler B."/>
            <person name="Panabieres F."/>
            <person name="Shan W."/>
            <person name="Tripathy S."/>
            <person name="Grunwald N."/>
            <person name="Machado M."/>
            <person name="Young S.K."/>
            <person name="Zeng Q."/>
            <person name="Gargeya S."/>
            <person name="Fitzgerald M."/>
            <person name="Haas B."/>
            <person name="Abouelleil A."/>
            <person name="Alvarado L."/>
            <person name="Arachchi H.M."/>
            <person name="Berlin A."/>
            <person name="Chapman S.B."/>
            <person name="Gearin G."/>
            <person name="Goldberg J."/>
            <person name="Griggs A."/>
            <person name="Gujja S."/>
            <person name="Hansen M."/>
            <person name="Heiman D."/>
            <person name="Howarth C."/>
            <person name="Larimer J."/>
            <person name="Lui A."/>
            <person name="MacDonald P.J.P."/>
            <person name="McCowen C."/>
            <person name="Montmayeur A."/>
            <person name="Murphy C."/>
            <person name="Neiman D."/>
            <person name="Pearson M."/>
            <person name="Priest M."/>
            <person name="Roberts A."/>
            <person name="Saif S."/>
            <person name="Shea T."/>
            <person name="Sisk P."/>
            <person name="Stolte C."/>
            <person name="Sykes S."/>
            <person name="Wortman J."/>
            <person name="Nusbaum C."/>
            <person name="Birren B."/>
        </authorList>
    </citation>
    <scope>NUCLEOTIDE SEQUENCE [LARGE SCALE GENOMIC DNA]</scope>
    <source>
        <strain evidence="4">INRA-310</strain>
    </source>
</reference>
<evidence type="ECO:0000313" key="3">
    <source>
        <dbReference type="EMBL" id="ETN14351.1"/>
    </source>
</evidence>
<feature type="domain" description="PiggyBac transposable element-derived protein" evidence="2">
    <location>
        <begin position="131"/>
        <end position="443"/>
    </location>
</feature>
<feature type="compositionally biased region" description="Basic and acidic residues" evidence="1">
    <location>
        <begin position="131"/>
        <end position="141"/>
    </location>
</feature>
<feature type="compositionally biased region" description="Low complexity" evidence="1">
    <location>
        <begin position="105"/>
        <end position="116"/>
    </location>
</feature>
<name>W2QN31_PHYN3</name>
<dbReference type="EMBL" id="KI669573">
    <property type="protein sequence ID" value="ETN14351.1"/>
    <property type="molecule type" value="Genomic_DNA"/>
</dbReference>
<evidence type="ECO:0000313" key="4">
    <source>
        <dbReference type="Proteomes" id="UP000018817"/>
    </source>
</evidence>
<dbReference type="Proteomes" id="UP000018817">
    <property type="component" value="Unassembled WGS sequence"/>
</dbReference>